<dbReference type="InterPro" id="IPR036896">
    <property type="entry name" value="Avidin-like_sf"/>
</dbReference>
<gene>
    <name evidence="1" type="ORF">Aru02nite_71800</name>
</gene>
<dbReference type="Proteomes" id="UP000612808">
    <property type="component" value="Unassembled WGS sequence"/>
</dbReference>
<keyword evidence="2" id="KW-1185">Reference proteome</keyword>
<evidence type="ECO:0000313" key="1">
    <source>
        <dbReference type="EMBL" id="GID16291.1"/>
    </source>
</evidence>
<proteinExistence type="predicted"/>
<sequence length="116" mass="12399">MLTITDEAGGRLRGSFRTALEDSAFAGSEVEVTGIHVGACAHFAFARTDPDAIASFTGLLREGRLEAMWHVVTDRAVKPPRPGAPAEPFTLPWPHAVLTNADTFTRCLETPPSPVA</sequence>
<dbReference type="AlphaFoldDB" id="A0A8J3JDE6"/>
<dbReference type="EMBL" id="BOMB01000056">
    <property type="protein sequence ID" value="GID16291.1"/>
    <property type="molecule type" value="Genomic_DNA"/>
</dbReference>
<protein>
    <submittedName>
        <fullName evidence="1">Uncharacterized protein</fullName>
    </submittedName>
</protein>
<reference evidence="1" key="1">
    <citation type="submission" date="2021-01" db="EMBL/GenBank/DDBJ databases">
        <title>Whole genome shotgun sequence of Actinocatenispora rupis NBRC 107355.</title>
        <authorList>
            <person name="Komaki H."/>
            <person name="Tamura T."/>
        </authorList>
    </citation>
    <scope>NUCLEOTIDE SEQUENCE</scope>
    <source>
        <strain evidence="1">NBRC 107355</strain>
    </source>
</reference>
<accession>A0A8J3JDE6</accession>
<dbReference type="Gene3D" id="2.40.128.30">
    <property type="entry name" value="Avidin-like"/>
    <property type="match status" value="1"/>
</dbReference>
<evidence type="ECO:0000313" key="2">
    <source>
        <dbReference type="Proteomes" id="UP000612808"/>
    </source>
</evidence>
<comment type="caution">
    <text evidence="1">The sequence shown here is derived from an EMBL/GenBank/DDBJ whole genome shotgun (WGS) entry which is preliminary data.</text>
</comment>
<organism evidence="1 2">
    <name type="scientific">Actinocatenispora rupis</name>
    <dbReference type="NCBI Taxonomy" id="519421"/>
    <lineage>
        <taxon>Bacteria</taxon>
        <taxon>Bacillati</taxon>
        <taxon>Actinomycetota</taxon>
        <taxon>Actinomycetes</taxon>
        <taxon>Micromonosporales</taxon>
        <taxon>Micromonosporaceae</taxon>
        <taxon>Actinocatenispora</taxon>
    </lineage>
</organism>
<name>A0A8J3JDE6_9ACTN</name>